<gene>
    <name evidence="1" type="ORF">VNO78_05931</name>
</gene>
<protein>
    <submittedName>
        <fullName evidence="1">Uncharacterized protein</fullName>
    </submittedName>
</protein>
<name>A0AAN9XR32_PSOTE</name>
<reference evidence="1 2" key="1">
    <citation type="submission" date="2024-01" db="EMBL/GenBank/DDBJ databases">
        <title>The genomes of 5 underutilized Papilionoideae crops provide insights into root nodulation and disease resistanc.</title>
        <authorList>
            <person name="Jiang F."/>
        </authorList>
    </citation>
    <scope>NUCLEOTIDE SEQUENCE [LARGE SCALE GENOMIC DNA]</scope>
    <source>
        <strain evidence="1">DUOXIRENSHENG_FW03</strain>
        <tissue evidence="1">Leaves</tissue>
    </source>
</reference>
<evidence type="ECO:0000313" key="2">
    <source>
        <dbReference type="Proteomes" id="UP001386955"/>
    </source>
</evidence>
<proteinExistence type="predicted"/>
<comment type="caution">
    <text evidence="1">The sequence shown here is derived from an EMBL/GenBank/DDBJ whole genome shotgun (WGS) entry which is preliminary data.</text>
</comment>
<dbReference type="AlphaFoldDB" id="A0AAN9XR32"/>
<dbReference type="Proteomes" id="UP001386955">
    <property type="component" value="Unassembled WGS sequence"/>
</dbReference>
<evidence type="ECO:0000313" key="1">
    <source>
        <dbReference type="EMBL" id="KAK7404890.1"/>
    </source>
</evidence>
<sequence length="70" mass="7930">MEIEHSSTGPAPRSGIGEVSELKGKKWVRIKVEILVEDEVSVEEVGKVGIGRLRRRDGHWRKVRLRRGGQ</sequence>
<keyword evidence="2" id="KW-1185">Reference proteome</keyword>
<dbReference type="EMBL" id="JAYMYS010000002">
    <property type="protein sequence ID" value="KAK7404890.1"/>
    <property type="molecule type" value="Genomic_DNA"/>
</dbReference>
<accession>A0AAN9XR32</accession>
<organism evidence="1 2">
    <name type="scientific">Psophocarpus tetragonolobus</name>
    <name type="common">Winged bean</name>
    <name type="synonym">Dolichos tetragonolobus</name>
    <dbReference type="NCBI Taxonomy" id="3891"/>
    <lineage>
        <taxon>Eukaryota</taxon>
        <taxon>Viridiplantae</taxon>
        <taxon>Streptophyta</taxon>
        <taxon>Embryophyta</taxon>
        <taxon>Tracheophyta</taxon>
        <taxon>Spermatophyta</taxon>
        <taxon>Magnoliopsida</taxon>
        <taxon>eudicotyledons</taxon>
        <taxon>Gunneridae</taxon>
        <taxon>Pentapetalae</taxon>
        <taxon>rosids</taxon>
        <taxon>fabids</taxon>
        <taxon>Fabales</taxon>
        <taxon>Fabaceae</taxon>
        <taxon>Papilionoideae</taxon>
        <taxon>50 kb inversion clade</taxon>
        <taxon>NPAAA clade</taxon>
        <taxon>indigoferoid/millettioid clade</taxon>
        <taxon>Phaseoleae</taxon>
        <taxon>Psophocarpus</taxon>
    </lineage>
</organism>